<name>A0A7S4AZV4_CHRCT</name>
<proteinExistence type="predicted"/>
<protein>
    <submittedName>
        <fullName evidence="1">Uncharacterized protein</fullName>
    </submittedName>
</protein>
<gene>
    <name evidence="1" type="ORF">PCAR00345_LOCUS1803</name>
</gene>
<organism evidence="1">
    <name type="scientific">Chrysotila carterae</name>
    <name type="common">Marine alga</name>
    <name type="synonym">Syracosphaera carterae</name>
    <dbReference type="NCBI Taxonomy" id="13221"/>
    <lineage>
        <taxon>Eukaryota</taxon>
        <taxon>Haptista</taxon>
        <taxon>Haptophyta</taxon>
        <taxon>Prymnesiophyceae</taxon>
        <taxon>Isochrysidales</taxon>
        <taxon>Isochrysidaceae</taxon>
        <taxon>Chrysotila</taxon>
    </lineage>
</organism>
<accession>A0A7S4AZV4</accession>
<dbReference type="AlphaFoldDB" id="A0A7S4AZV4"/>
<reference evidence="1" key="1">
    <citation type="submission" date="2021-01" db="EMBL/GenBank/DDBJ databases">
        <authorList>
            <person name="Corre E."/>
            <person name="Pelletier E."/>
            <person name="Niang G."/>
            <person name="Scheremetjew M."/>
            <person name="Finn R."/>
            <person name="Kale V."/>
            <person name="Holt S."/>
            <person name="Cochrane G."/>
            <person name="Meng A."/>
            <person name="Brown T."/>
            <person name="Cohen L."/>
        </authorList>
    </citation>
    <scope>NUCLEOTIDE SEQUENCE</scope>
    <source>
        <strain evidence="1">CCMP645</strain>
    </source>
</reference>
<dbReference type="EMBL" id="HBIZ01003336">
    <property type="protein sequence ID" value="CAE0749221.1"/>
    <property type="molecule type" value="Transcribed_RNA"/>
</dbReference>
<evidence type="ECO:0000313" key="1">
    <source>
        <dbReference type="EMBL" id="CAE0749221.1"/>
    </source>
</evidence>
<sequence>MTSAATHLRVGSHGQQNQNRVTNVVFFATHTTARDDSRLIRHYSQKMRRDASLHAEAWTLLYEDSGKKEGHGYLDLHAWENYTDARLFVWNEAKLFDLFSALPVALASIPGVSQTKNIYLKRYFYFHASLLLWNTSHGQEYPHLRYWWRLELDVVFPMGIGMVIRTASLQNADVLLPKLIPASKNTQYQHFQKNTAWLSNISRALWTWSLVSIGRYSSRFLRDIMRPQWQSGQIAYEEIALPTSCMISKWCEVRSFSNISHPHLNMSNFRFRPEHACQDFLQSVLSTNKFEIWHPLKNRSCYTNYLEKFDK</sequence>